<evidence type="ECO:0000256" key="16">
    <source>
        <dbReference type="SAM" id="Phobius"/>
    </source>
</evidence>
<dbReference type="InterPro" id="IPR001881">
    <property type="entry name" value="EGF-like_Ca-bd_dom"/>
</dbReference>
<organism evidence="19">
    <name type="scientific">Trichogramma dendrolimi</name>
    <dbReference type="NCBI Taxonomy" id="114056"/>
    <lineage>
        <taxon>Eukaryota</taxon>
        <taxon>Metazoa</taxon>
        <taxon>Ecdysozoa</taxon>
        <taxon>Arthropoda</taxon>
        <taxon>Hexapoda</taxon>
        <taxon>Insecta</taxon>
        <taxon>Pterygota</taxon>
        <taxon>Neoptera</taxon>
        <taxon>Endopterygota</taxon>
        <taxon>Hymenoptera</taxon>
        <taxon>Apocrita</taxon>
        <taxon>Proctotrupomorpha</taxon>
        <taxon>Chalcidoidea</taxon>
        <taxon>Trichogrammatidae</taxon>
        <taxon>Trichogramma</taxon>
    </lineage>
</organism>
<evidence type="ECO:0000256" key="8">
    <source>
        <dbReference type="ARBA" id="ARBA00022989"/>
    </source>
</evidence>
<reference evidence="19" key="1">
    <citation type="submission" date="2023-07" db="EMBL/GenBank/DDBJ databases">
        <authorList>
            <person name="Wang C."/>
        </authorList>
    </citation>
    <scope>NUCLEOTIDE SEQUENCE</scope>
    <source>
        <strain evidence="19">02342</strain>
    </source>
</reference>
<dbReference type="PROSITE" id="PS51257">
    <property type="entry name" value="PROKAR_LIPOPROTEIN"/>
    <property type="match status" value="1"/>
</dbReference>
<feature type="repeat" description="LDL-receptor class B" evidence="14">
    <location>
        <begin position="351"/>
        <end position="395"/>
    </location>
</feature>
<dbReference type="SMART" id="SM00179">
    <property type="entry name" value="EGF_CA"/>
    <property type="match status" value="3"/>
</dbReference>
<dbReference type="Pfam" id="PF00057">
    <property type="entry name" value="Ldl_recept_a"/>
    <property type="match status" value="12"/>
</dbReference>
<dbReference type="GO" id="GO:0005041">
    <property type="term" value="F:low-density lipoprotein particle receptor activity"/>
    <property type="evidence" value="ECO:0007669"/>
    <property type="project" value="TreeGrafter"/>
</dbReference>
<dbReference type="Pfam" id="PF00058">
    <property type="entry name" value="Ldl_recept_b"/>
    <property type="match status" value="3"/>
</dbReference>
<feature type="repeat" description="LDL-receptor class B" evidence="14">
    <location>
        <begin position="1540"/>
        <end position="1582"/>
    </location>
</feature>
<dbReference type="GO" id="GO:0005509">
    <property type="term" value="F:calcium ion binding"/>
    <property type="evidence" value="ECO:0007669"/>
    <property type="project" value="InterPro"/>
</dbReference>
<sequence length="1848" mass="202769">MERLRGCSSFSLLVLVVGLVVVSCDAAAAAAAAAAEESNNCTLPAYFLCGNGRCISRSFKCDSEDDCGDNSDERDCGKPLPIFADACKENEFQCADRFHCIPKDNYCDNKKDCLDGSDEVENCRANKTCQAPYEHECRDAPGHCIMKEWLCDGLNDCADASDEESCDGYGAPVSAASCTIGSSSSSSGVQRHLCGNGRCIGLGLVCNGQDDCGDGSDEHRDNCAKARLDCAKLRPACQFNCTATPQGVARCLCPRGYELVAATGKCQDINECETYGVCEQICRNGNGTYQCDCEYGYVLQDDRRSCKAESGEALMIFASKTSIRGYYLESKVYFQIANNLQHVVGVSLDSNYVYWSDIQLGDEAIFRSLEDGTKREVIVTAGLGCPEDIAVDWVTGNIYFTDSMYKHIGVCSKGGAFCTVIVKENTEKPRGIALLPSEGKVFWSDWGEKPHISLAYMDGSNRTAFISDKIGWPNGLTIDYPNKRLYWVDAKLKVIESIQLDGKDRRTVLHDVAKHPYSIAIFENRLYWSDWNTNSIHSCDKFNGKDYKTLFQKNETVYGIHIYHSTLKVKYANPCVTKPCAQLCLLSANKSFSCACTLDKELNEDRRTCRDSVKRKHIAIAAGNTIMDYYHELLGRPRMSSSITSDHITALTYDSLADTIIAADEMSYKSIFRFDPRTGLVNHIIPIVNEVVESIGFDHLGNNLYKSNTVHKKVEVYSLTTGERTEFSYTENPYALLLIPEEGAMFVVFRASDEFHVDRLQMNGLGSRSHVVEGGLYGPQVSLAYDADSRRLYWADEGTGRIESCDLLGQQRLLFRTGLQAPVSLAVLDAEIFWTSHGSSRLNWADKRHIVSGSKGLNLQVPHTHPLLLQTIDGPRTGVEHPCRVNNGDCTHICLVTNATKHICACPSGYLINTDLKSCRLKASCGDDEIRCSASDKCIKKSLGCDGKNDCPDGEDERDCKKMATGSPDNDCRADRFACSDGSGCVDLAQRCNGRSDCPDHSDERSCPSSSNCTADEFRCRSGRGCVAKASLCNGENDCDDYSDEENCRADHACKEHFFRCRNGLCIPKNWECDGQLDCSDGSDEYASCKPSECAASMFSCGNGRCIDLLLRCNGVDDCDDDSDEADCPNQDRYDALVCGSGRYRCRNSSLCIGERLKCDGQSDCPAADDEEDCGRCLAASQFSCANGKCVPLDWVCDKSDDCGDNSDEEHCAERSKGFSWLVGGGGSGGASSSGRGNCSEGEYACRTTGHCLALFKLCDGERHCLDGSDEGGQCASACQDRSSCENVCHKTPLGPVCSCREGYSLGPDGHSCRDVDECAQGVCPQLCQNRPGSYACSCFEGYALRLNRVSCKATGPPVKMITATKDDIRLMSLASQHQSLTILHHEPGVEISGLDFDARHNTLYWSNELAGMINKMSVDTKKRSTALSQVGRPQVLAVDWITDNVYYFDNGPRAAIKACSVEEDRCARIAAIEAANDKVTALAVEPLKEYLFWAQVSWKVYEAPSGQIRRSDLAGGGELVLVRDNVAVVSGLALDHHRSILYWADNSQTNIDSVNLDGSDRRVVLPALLIKPIGLQLFEDALYWKGESTPTLRRRELYGDKSYSVISVGGNNINGLFAIAQISRQPSGENRCRRRGCQHLCVHRDREALCLCSDGRPAELDNATGCPVEIPSSTEGRAANDDDDEEQEESRAHQLPRSRARDRQSEIEEQPVPGHRVPSKSNDNSRSIAACAGLGVTFVAFLLLGALFFYLRKQKPGFFKGRDLSIRFQNPSFARRNNNSHHHLGTSGSLLVPGEHEYANPITEMTNAKTNQQQALGSKGILEVAGEASDAETDENFSTNYNSRLIR</sequence>
<dbReference type="PROSITE" id="PS51120">
    <property type="entry name" value="LDLRB"/>
    <property type="match status" value="5"/>
</dbReference>
<evidence type="ECO:0000256" key="9">
    <source>
        <dbReference type="ARBA" id="ARBA00023136"/>
    </source>
</evidence>
<feature type="repeat" description="LDL-receptor class B" evidence="14">
    <location>
        <begin position="439"/>
        <end position="482"/>
    </location>
</feature>
<dbReference type="Gene3D" id="4.10.400.10">
    <property type="entry name" value="Low-density Lipoprotein Receptor"/>
    <property type="match status" value="12"/>
</dbReference>
<evidence type="ECO:0000256" key="2">
    <source>
        <dbReference type="ARBA" id="ARBA00009939"/>
    </source>
</evidence>
<dbReference type="SUPFAM" id="SSF63825">
    <property type="entry name" value="YWTD domain"/>
    <property type="match status" value="3"/>
</dbReference>
<dbReference type="FunFam" id="4.10.400.10:FF:000002">
    <property type="entry name" value="Low-density lipoprotein receptor-related protein 1"/>
    <property type="match status" value="1"/>
</dbReference>
<dbReference type="SUPFAM" id="SSF57424">
    <property type="entry name" value="LDL receptor-like module"/>
    <property type="match status" value="12"/>
</dbReference>
<feature type="disulfide bond" evidence="13">
    <location>
        <begin position="1101"/>
        <end position="1119"/>
    </location>
</feature>
<evidence type="ECO:0000256" key="4">
    <source>
        <dbReference type="ARBA" id="ARBA00022583"/>
    </source>
</evidence>
<keyword evidence="11" id="KW-0675">Receptor</keyword>
<evidence type="ECO:0000256" key="12">
    <source>
        <dbReference type="ARBA" id="ARBA00023180"/>
    </source>
</evidence>
<keyword evidence="9 16" id="KW-0472">Membrane</keyword>
<feature type="disulfide bond" evidence="13">
    <location>
        <begin position="1094"/>
        <end position="1106"/>
    </location>
</feature>
<feature type="disulfide bond" evidence="13">
    <location>
        <begin position="1113"/>
        <end position="1128"/>
    </location>
</feature>
<evidence type="ECO:0000256" key="5">
    <source>
        <dbReference type="ARBA" id="ARBA00022692"/>
    </source>
</evidence>
<dbReference type="FunFam" id="2.10.25.10:FF:000119">
    <property type="entry name" value="vitamin K-dependent protein S"/>
    <property type="match status" value="1"/>
</dbReference>
<feature type="repeat" description="LDL-receptor class B" evidence="14">
    <location>
        <begin position="790"/>
        <end position="831"/>
    </location>
</feature>
<feature type="transmembrane region" description="Helical" evidence="16">
    <location>
        <begin position="1728"/>
        <end position="1752"/>
    </location>
</feature>
<dbReference type="GO" id="GO:0006897">
    <property type="term" value="P:endocytosis"/>
    <property type="evidence" value="ECO:0007669"/>
    <property type="project" value="UniProtKB-KW"/>
</dbReference>
<dbReference type="SMART" id="SM00135">
    <property type="entry name" value="LY"/>
    <property type="match status" value="10"/>
</dbReference>
<feature type="signal peptide" evidence="17">
    <location>
        <begin position="1"/>
        <end position="26"/>
    </location>
</feature>
<dbReference type="PANTHER" id="PTHR22722:SF14">
    <property type="entry name" value="MEGALIN, ISOFORM A"/>
    <property type="match status" value="1"/>
</dbReference>
<dbReference type="InterPro" id="IPR000152">
    <property type="entry name" value="EGF-type_Asp/Asn_hydroxyl_site"/>
</dbReference>
<feature type="disulfide bond" evidence="13">
    <location>
        <begin position="1159"/>
        <end position="1174"/>
    </location>
</feature>
<evidence type="ECO:0000256" key="1">
    <source>
        <dbReference type="ARBA" id="ARBA00004479"/>
    </source>
</evidence>
<dbReference type="Pfam" id="PF14670">
    <property type="entry name" value="FXa_inhibition"/>
    <property type="match status" value="1"/>
</dbReference>
<feature type="repeat" description="LDL-receptor class B" evidence="14">
    <location>
        <begin position="483"/>
        <end position="525"/>
    </location>
</feature>
<evidence type="ECO:0000256" key="3">
    <source>
        <dbReference type="ARBA" id="ARBA00022536"/>
    </source>
</evidence>
<evidence type="ECO:0000256" key="11">
    <source>
        <dbReference type="ARBA" id="ARBA00023170"/>
    </source>
</evidence>
<dbReference type="FunFam" id="2.10.25.10:FF:000009">
    <property type="entry name" value="Low-density lipoprotein receptor isoform 1"/>
    <property type="match status" value="1"/>
</dbReference>
<keyword evidence="8 16" id="KW-1133">Transmembrane helix</keyword>
<keyword evidence="4" id="KW-0254">Endocytosis</keyword>
<dbReference type="PROSITE" id="PS50068">
    <property type="entry name" value="LDLRA_2"/>
    <property type="match status" value="12"/>
</dbReference>
<feature type="disulfide bond" evidence="13">
    <location>
        <begin position="945"/>
        <end position="960"/>
    </location>
</feature>
<dbReference type="PROSITE" id="PS01209">
    <property type="entry name" value="LDLRA_1"/>
    <property type="match status" value="8"/>
</dbReference>
<dbReference type="InterPro" id="IPR009030">
    <property type="entry name" value="Growth_fac_rcpt_cys_sf"/>
</dbReference>
<dbReference type="GO" id="GO:0005886">
    <property type="term" value="C:plasma membrane"/>
    <property type="evidence" value="ECO:0007669"/>
    <property type="project" value="TreeGrafter"/>
</dbReference>
<evidence type="ECO:0000256" key="6">
    <source>
        <dbReference type="ARBA" id="ARBA00022729"/>
    </source>
</evidence>
<dbReference type="PROSITE" id="PS01186">
    <property type="entry name" value="EGF_2"/>
    <property type="match status" value="1"/>
</dbReference>
<feature type="disulfide bond" evidence="13">
    <location>
        <begin position="1054"/>
        <end position="1066"/>
    </location>
</feature>
<evidence type="ECO:0000256" key="15">
    <source>
        <dbReference type="SAM" id="MobiDB-lite"/>
    </source>
</evidence>
<keyword evidence="5 16" id="KW-0812">Transmembrane</keyword>
<dbReference type="CDD" id="cd00112">
    <property type="entry name" value="LDLa"/>
    <property type="match status" value="11"/>
</dbReference>
<dbReference type="PROSITE" id="PS00010">
    <property type="entry name" value="ASX_HYDROXYL"/>
    <property type="match status" value="2"/>
</dbReference>
<evidence type="ECO:0000256" key="10">
    <source>
        <dbReference type="ARBA" id="ARBA00023157"/>
    </source>
</evidence>
<dbReference type="CDD" id="cd00054">
    <property type="entry name" value="EGF_CA"/>
    <property type="match status" value="1"/>
</dbReference>
<evidence type="ECO:0000259" key="18">
    <source>
        <dbReference type="PROSITE" id="PS01186"/>
    </source>
</evidence>
<dbReference type="InterPro" id="IPR036055">
    <property type="entry name" value="LDL_receptor-like_sf"/>
</dbReference>
<feature type="disulfide bond" evidence="13">
    <location>
        <begin position="1061"/>
        <end position="1079"/>
    </location>
</feature>
<dbReference type="PROSITE" id="PS01187">
    <property type="entry name" value="EGF_CA"/>
    <property type="match status" value="2"/>
</dbReference>
<comment type="similarity">
    <text evidence="2">Belongs to the LDLR family.</text>
</comment>
<dbReference type="Gene3D" id="2.10.25.10">
    <property type="entry name" value="Laminin"/>
    <property type="match status" value="4"/>
</dbReference>
<dbReference type="EMBL" id="OR378293">
    <property type="protein sequence ID" value="WKZ09231.1"/>
    <property type="molecule type" value="mRNA"/>
</dbReference>
<dbReference type="InterPro" id="IPR049883">
    <property type="entry name" value="NOTCH1_EGF-like"/>
</dbReference>
<dbReference type="InterPro" id="IPR002172">
    <property type="entry name" value="LDrepeatLR_classA_rpt"/>
</dbReference>
<keyword evidence="12" id="KW-0325">Glycoprotein</keyword>
<dbReference type="SUPFAM" id="SSF57196">
    <property type="entry name" value="EGF/Laminin"/>
    <property type="match status" value="3"/>
</dbReference>
<feature type="disulfide bond" evidence="13">
    <location>
        <begin position="49"/>
        <end position="67"/>
    </location>
</feature>
<feature type="disulfide bond" evidence="13">
    <location>
        <begin position="61"/>
        <end position="76"/>
    </location>
</feature>
<feature type="domain" description="EGF-like" evidence="18">
    <location>
        <begin position="291"/>
        <end position="306"/>
    </location>
</feature>
<dbReference type="InterPro" id="IPR000742">
    <property type="entry name" value="EGF"/>
</dbReference>
<dbReference type="SMART" id="SM00181">
    <property type="entry name" value="EGF"/>
    <property type="match status" value="9"/>
</dbReference>
<feature type="region of interest" description="Disordered" evidence="15">
    <location>
        <begin position="1664"/>
        <end position="1725"/>
    </location>
</feature>
<feature type="chain" id="PRO_5041464273" evidence="17">
    <location>
        <begin position="27"/>
        <end position="1848"/>
    </location>
</feature>
<name>A0AA49K589_9HYME</name>
<feature type="disulfide bond" evidence="13">
    <location>
        <begin position="992"/>
        <end position="1007"/>
    </location>
</feature>
<feature type="disulfide bond" evidence="13">
    <location>
        <begin position="1197"/>
        <end position="1212"/>
    </location>
</feature>
<dbReference type="PANTHER" id="PTHR22722">
    <property type="entry name" value="LOW-DENSITY LIPOPROTEIN RECEPTOR-RELATED PROTEIN 2-RELATED"/>
    <property type="match status" value="1"/>
</dbReference>
<keyword evidence="3" id="KW-0245">EGF-like domain</keyword>
<keyword evidence="10 13" id="KW-1015">Disulfide bond</keyword>
<evidence type="ECO:0000313" key="19">
    <source>
        <dbReference type="EMBL" id="WKZ09231.1"/>
    </source>
</evidence>
<evidence type="ECO:0000256" key="14">
    <source>
        <dbReference type="PROSITE-ProRule" id="PRU00461"/>
    </source>
</evidence>
<dbReference type="Pfam" id="PF07645">
    <property type="entry name" value="EGF_CA"/>
    <property type="match status" value="1"/>
</dbReference>
<feature type="disulfide bond" evidence="13">
    <location>
        <begin position="194"/>
        <end position="212"/>
    </location>
</feature>
<evidence type="ECO:0000256" key="13">
    <source>
        <dbReference type="PROSITE-ProRule" id="PRU00124"/>
    </source>
</evidence>
<dbReference type="InterPro" id="IPR026823">
    <property type="entry name" value="cEGF"/>
</dbReference>
<protein>
    <submittedName>
        <fullName evidence="19">VgR</fullName>
    </submittedName>
</protein>
<dbReference type="FunFam" id="2.120.10.30:FF:000241">
    <property type="entry name" value="Low-density lipoprotein receptor-related protein 6"/>
    <property type="match status" value="1"/>
</dbReference>
<dbReference type="PRINTS" id="PR00261">
    <property type="entry name" value="LDLRECEPTOR"/>
</dbReference>
<dbReference type="InterPro" id="IPR000033">
    <property type="entry name" value="LDLR_classB_rpt"/>
</dbReference>
<dbReference type="InterPro" id="IPR023415">
    <property type="entry name" value="LDLR_class-A_CS"/>
</dbReference>
<accession>A0AA49K589</accession>
<dbReference type="GO" id="GO:0043235">
    <property type="term" value="C:receptor complex"/>
    <property type="evidence" value="ECO:0007669"/>
    <property type="project" value="TreeGrafter"/>
</dbReference>
<feature type="disulfide bond" evidence="13">
    <location>
        <begin position="151"/>
        <end position="166"/>
    </location>
</feature>
<keyword evidence="7" id="KW-0677">Repeat</keyword>
<comment type="subcellular location">
    <subcellularLocation>
        <location evidence="1">Membrane</location>
        <topology evidence="1">Single-pass type I membrane protein</topology>
    </subcellularLocation>
</comment>
<dbReference type="SMART" id="SM00192">
    <property type="entry name" value="LDLa"/>
    <property type="match status" value="12"/>
</dbReference>
<feature type="disulfide bond" evidence="13">
    <location>
        <begin position="1033"/>
        <end position="1048"/>
    </location>
</feature>
<dbReference type="InterPro" id="IPR051221">
    <property type="entry name" value="LDLR-related"/>
</dbReference>
<dbReference type="SUPFAM" id="SSF57184">
    <property type="entry name" value="Growth factor receptor domain"/>
    <property type="match status" value="1"/>
</dbReference>
<proteinExistence type="evidence at transcript level"/>
<dbReference type="InterPro" id="IPR011042">
    <property type="entry name" value="6-blade_b-propeller_TolB-like"/>
</dbReference>
<dbReference type="Pfam" id="PF12662">
    <property type="entry name" value="cEGF"/>
    <property type="match status" value="1"/>
</dbReference>
<evidence type="ECO:0000256" key="7">
    <source>
        <dbReference type="ARBA" id="ARBA00022737"/>
    </source>
</evidence>
<keyword evidence="6 17" id="KW-0732">Signal</keyword>
<comment type="caution">
    <text evidence="13">Lacks conserved residue(s) required for the propagation of feature annotation.</text>
</comment>
<evidence type="ECO:0000256" key="17">
    <source>
        <dbReference type="SAM" id="SignalP"/>
    </source>
</evidence>
<feature type="disulfide bond" evidence="13">
    <location>
        <begin position="1185"/>
        <end position="1203"/>
    </location>
</feature>
<dbReference type="Gene3D" id="2.120.10.30">
    <property type="entry name" value="TolB, C-terminal domain"/>
    <property type="match status" value="3"/>
</dbReference>
<dbReference type="InterPro" id="IPR018097">
    <property type="entry name" value="EGF_Ca-bd_CS"/>
</dbReference>